<evidence type="ECO:0000313" key="2">
    <source>
        <dbReference type="EMBL" id="CAE8642246.1"/>
    </source>
</evidence>
<feature type="compositionally biased region" description="Basic residues" evidence="1">
    <location>
        <begin position="1"/>
        <end position="10"/>
    </location>
</feature>
<feature type="region of interest" description="Disordered" evidence="1">
    <location>
        <begin position="1"/>
        <end position="97"/>
    </location>
</feature>
<gene>
    <name evidence="2" type="ORF">PGLA2088_LOCUS2418</name>
</gene>
<dbReference type="EMBL" id="CAJNNW010001957">
    <property type="protein sequence ID" value="CAE8642246.1"/>
    <property type="molecule type" value="Genomic_DNA"/>
</dbReference>
<sequence>MFSSLLHRKSTSNEPVSAPQPQPLPQPEPEHPPQSLPPSQPLAPMPQPMSQPLPTSKKRMSQPLHAQPLQGPPASPLKESLQTATDTDDTQLTDTVDTTDSFDSLVNHHVTFHESSGAEAYEDEELELSLTSKENKDRYLGSLSDDQRFERLMELVEELHIFYKRPGSHLDSS</sequence>
<reference evidence="2" key="1">
    <citation type="submission" date="2021-02" db="EMBL/GenBank/DDBJ databases">
        <authorList>
            <person name="Dougan E. K."/>
            <person name="Rhodes N."/>
            <person name="Thang M."/>
            <person name="Chan C."/>
        </authorList>
    </citation>
    <scope>NUCLEOTIDE SEQUENCE</scope>
</reference>
<organism evidence="2 3">
    <name type="scientific">Polarella glacialis</name>
    <name type="common">Dinoflagellate</name>
    <dbReference type="NCBI Taxonomy" id="89957"/>
    <lineage>
        <taxon>Eukaryota</taxon>
        <taxon>Sar</taxon>
        <taxon>Alveolata</taxon>
        <taxon>Dinophyceae</taxon>
        <taxon>Suessiales</taxon>
        <taxon>Suessiaceae</taxon>
        <taxon>Polarella</taxon>
    </lineage>
</organism>
<protein>
    <submittedName>
        <fullName evidence="2">Uncharacterized protein</fullName>
    </submittedName>
</protein>
<proteinExistence type="predicted"/>
<comment type="caution">
    <text evidence="2">The sequence shown here is derived from an EMBL/GenBank/DDBJ whole genome shotgun (WGS) entry which is preliminary data.</text>
</comment>
<dbReference type="AlphaFoldDB" id="A0A813HX03"/>
<evidence type="ECO:0000313" key="3">
    <source>
        <dbReference type="Proteomes" id="UP000626109"/>
    </source>
</evidence>
<evidence type="ECO:0000256" key="1">
    <source>
        <dbReference type="SAM" id="MobiDB-lite"/>
    </source>
</evidence>
<dbReference type="Proteomes" id="UP000626109">
    <property type="component" value="Unassembled WGS sequence"/>
</dbReference>
<accession>A0A813HX03</accession>
<feature type="compositionally biased region" description="Pro residues" evidence="1">
    <location>
        <begin position="18"/>
        <end position="51"/>
    </location>
</feature>
<name>A0A813HX03_POLGL</name>